<evidence type="ECO:0000313" key="1">
    <source>
        <dbReference type="EMBL" id="MBA1836907.1"/>
    </source>
</evidence>
<dbReference type="PANTHER" id="PTHR43667">
    <property type="entry name" value="CYCLOPROPANE-FATTY-ACYL-PHOSPHOLIPID SYNTHASE"/>
    <property type="match status" value="1"/>
</dbReference>
<dbReference type="InterPro" id="IPR029063">
    <property type="entry name" value="SAM-dependent_MTases_sf"/>
</dbReference>
<gene>
    <name evidence="1" type="ORF">HMA55_03150</name>
</gene>
<reference evidence="1 2" key="1">
    <citation type="submission" date="2020-05" db="EMBL/GenBank/DDBJ databases">
        <title>Descriptions of Corynebacterium xxxx sp. nov., Corynebacterium yyyy sp. nov. and Corynebacterium zzzz sp. nov.</title>
        <authorList>
            <person name="Zhang G."/>
        </authorList>
    </citation>
    <scope>NUCLEOTIDE SEQUENCE [LARGE SCALE GENOMIC DNA]</scope>
    <source>
        <strain evidence="2">zg-913</strain>
    </source>
</reference>
<keyword evidence="1" id="KW-0489">Methyltransferase</keyword>
<proteinExistence type="predicted"/>
<keyword evidence="1" id="KW-0808">Transferase</keyword>
<accession>A0A7H0K8A5</accession>
<name>A0A7H0K8A5_9CORY</name>
<protein>
    <submittedName>
        <fullName evidence="1">Methyltransferase domain-containing protein</fullName>
    </submittedName>
</protein>
<dbReference type="SUPFAM" id="SSF53335">
    <property type="entry name" value="S-adenosyl-L-methionine-dependent methyltransferases"/>
    <property type="match status" value="1"/>
</dbReference>
<comment type="caution">
    <text evidence="1">The sequence shown here is derived from an EMBL/GenBank/DDBJ whole genome shotgun (WGS) entry which is preliminary data.</text>
</comment>
<dbReference type="Gene3D" id="3.40.50.150">
    <property type="entry name" value="Vaccinia Virus protein VP39"/>
    <property type="match status" value="1"/>
</dbReference>
<dbReference type="InterPro" id="IPR050723">
    <property type="entry name" value="CFA/CMAS"/>
</dbReference>
<dbReference type="GO" id="GO:0032259">
    <property type="term" value="P:methylation"/>
    <property type="evidence" value="ECO:0007669"/>
    <property type="project" value="UniProtKB-KW"/>
</dbReference>
<organism evidence="1 2">
    <name type="scientific">Corynebacterium wankanglinii</name>
    <dbReference type="NCBI Taxonomy" id="2735136"/>
    <lineage>
        <taxon>Bacteria</taxon>
        <taxon>Bacillati</taxon>
        <taxon>Actinomycetota</taxon>
        <taxon>Actinomycetes</taxon>
        <taxon>Mycobacteriales</taxon>
        <taxon>Corynebacteriaceae</taxon>
        <taxon>Corynebacterium</taxon>
    </lineage>
</organism>
<dbReference type="PANTHER" id="PTHR43667:SF2">
    <property type="entry name" value="FATTY ACID C-METHYL TRANSFERASE"/>
    <property type="match status" value="1"/>
</dbReference>
<dbReference type="AlphaFoldDB" id="A0A7H0K8A5"/>
<dbReference type="EMBL" id="JABFED010000002">
    <property type="protein sequence ID" value="MBA1836907.1"/>
    <property type="molecule type" value="Genomic_DNA"/>
</dbReference>
<evidence type="ECO:0000313" key="2">
    <source>
        <dbReference type="Proteomes" id="UP000577408"/>
    </source>
</evidence>
<dbReference type="RefSeq" id="WP_181191637.1">
    <property type="nucleotide sequence ID" value="NZ_JABFED010000002.1"/>
</dbReference>
<dbReference type="Pfam" id="PF02353">
    <property type="entry name" value="CMAS"/>
    <property type="match status" value="1"/>
</dbReference>
<dbReference type="GO" id="GO:0008168">
    <property type="term" value="F:methyltransferase activity"/>
    <property type="evidence" value="ECO:0007669"/>
    <property type="project" value="UniProtKB-KW"/>
</dbReference>
<dbReference type="Proteomes" id="UP000577408">
    <property type="component" value="Unassembled WGS sequence"/>
</dbReference>
<sequence>MPEHTSASLPAHLKPIDADAWPGVASVPQASRLRTKRAEAGFARACASAGLRLDGEAGHTADVTVERAEVFSRIAAGGWVGLAEGYMAGEWSTPTSQELVDVLTALLRTGYRPRTQRVDAPRPAMAGELPPDLVGHFSGDGISAFQGHFATGVATTERIRVKSHTQGAGRGSEPGHHFVSVTEIGAPLGSDRADLADAQRRSVETILDAVGVTGGTHLLDYPAGGGTVAFAASKRGATVDAVARDAPMYAAMRERLVMAGSDGSISVDRVSEGPAALARQRPGSYDAVVSMESLETLAARQQRQYLRAIDALVAPGGRAGLQTIVRTAAYTRAADFAAESLRAYIWPDLHFASADQIAKIIDRETDLRVVAQTTAPDHLAASLRLQRMTFDGNLRDAAADGYDAVFRKLWTWQFALREAMARLGMIDLAQITLARRNRRGRR</sequence>
<keyword evidence="2" id="KW-1185">Reference proteome</keyword>